<accession>A0A382A432</accession>
<protein>
    <submittedName>
        <fullName evidence="1">Uncharacterized protein</fullName>
    </submittedName>
</protein>
<dbReference type="EMBL" id="UINC01023834">
    <property type="protein sequence ID" value="SVA96290.1"/>
    <property type="molecule type" value="Genomic_DNA"/>
</dbReference>
<name>A0A382A432_9ZZZZ</name>
<evidence type="ECO:0000313" key="1">
    <source>
        <dbReference type="EMBL" id="SVA96290.1"/>
    </source>
</evidence>
<proteinExistence type="predicted"/>
<dbReference type="AlphaFoldDB" id="A0A382A432"/>
<sequence>MLFTLVDPNPGHEVAYNRWYERDHFYGGCMTGPYCFAGGRWVSTRELKDLRFPADETNALTNPWDSGSYLAIYWVEDGHHDDHFNWGAQQVQHLYAGGRGFSERKHAHTALYDHVRNYYRDDDPVPMELALDHGYEGLVSVSIEKNPEMNTSEFEDWLETLASSTVFKSGAAESCSMWKPVPGQDEMTGKAPMDLGTSPGGENRYLQLFFIEKDPREVWDDFIEYGKAVDLSDKAKILFAAPFFATVVGTDRYADQLW</sequence>
<gene>
    <name evidence="1" type="ORF">METZ01_LOCUS149144</name>
</gene>
<reference evidence="1" key="1">
    <citation type="submission" date="2018-05" db="EMBL/GenBank/DDBJ databases">
        <authorList>
            <person name="Lanie J.A."/>
            <person name="Ng W.-L."/>
            <person name="Kazmierczak K.M."/>
            <person name="Andrzejewski T.M."/>
            <person name="Davidsen T.M."/>
            <person name="Wayne K.J."/>
            <person name="Tettelin H."/>
            <person name="Glass J.I."/>
            <person name="Rusch D."/>
            <person name="Podicherti R."/>
            <person name="Tsui H.-C.T."/>
            <person name="Winkler M.E."/>
        </authorList>
    </citation>
    <scope>NUCLEOTIDE SEQUENCE</scope>
</reference>
<organism evidence="1">
    <name type="scientific">marine metagenome</name>
    <dbReference type="NCBI Taxonomy" id="408172"/>
    <lineage>
        <taxon>unclassified sequences</taxon>
        <taxon>metagenomes</taxon>
        <taxon>ecological metagenomes</taxon>
    </lineage>
</organism>